<reference evidence="2 3" key="1">
    <citation type="submission" date="2024-02" db="EMBL/GenBank/DDBJ databases">
        <authorList>
            <person name="Chen Y."/>
            <person name="Shah S."/>
            <person name="Dougan E. K."/>
            <person name="Thang M."/>
            <person name="Chan C."/>
        </authorList>
    </citation>
    <scope>NUCLEOTIDE SEQUENCE [LARGE SCALE GENOMIC DNA]</scope>
</reference>
<protein>
    <submittedName>
        <fullName evidence="2">Uncharacterized protein</fullName>
    </submittedName>
</protein>
<organism evidence="2 3">
    <name type="scientific">Durusdinium trenchii</name>
    <dbReference type="NCBI Taxonomy" id="1381693"/>
    <lineage>
        <taxon>Eukaryota</taxon>
        <taxon>Sar</taxon>
        <taxon>Alveolata</taxon>
        <taxon>Dinophyceae</taxon>
        <taxon>Suessiales</taxon>
        <taxon>Symbiodiniaceae</taxon>
        <taxon>Durusdinium</taxon>
    </lineage>
</organism>
<evidence type="ECO:0000313" key="1">
    <source>
        <dbReference type="EMBL" id="CAK9021940.1"/>
    </source>
</evidence>
<proteinExistence type="predicted"/>
<comment type="caution">
    <text evidence="2">The sequence shown here is derived from an EMBL/GenBank/DDBJ whole genome shotgun (WGS) entry which is preliminary data.</text>
</comment>
<dbReference type="Proteomes" id="UP001642484">
    <property type="component" value="Unassembled WGS sequence"/>
</dbReference>
<accession>A0ABP0K912</accession>
<dbReference type="EMBL" id="CAXAMN010007780">
    <property type="protein sequence ID" value="CAK9022880.1"/>
    <property type="molecule type" value="Genomic_DNA"/>
</dbReference>
<evidence type="ECO:0000313" key="3">
    <source>
        <dbReference type="Proteomes" id="UP001642484"/>
    </source>
</evidence>
<evidence type="ECO:0000313" key="2">
    <source>
        <dbReference type="EMBL" id="CAK9022880.1"/>
    </source>
</evidence>
<name>A0ABP0K912_9DINO</name>
<keyword evidence="3" id="KW-1185">Reference proteome</keyword>
<dbReference type="EMBL" id="CAXAMN010007557">
    <property type="protein sequence ID" value="CAK9021940.1"/>
    <property type="molecule type" value="Genomic_DNA"/>
</dbReference>
<sequence>MALKTHQLQSWVRSSFLSIPVASRSPQFKTFISSVVQTSLNVNITEAARAKPHVLQAEVLFQQFLQSGSASDMDKLNIAVASASIRGKLQQHPILQGLTLSCYKMIERQERGLSQQGRDKSGSVNASELGKSLVAQAGTTLALAGANSELLKMFGRSIASCTPMVADLHVQSLPNPVMALNHMERLRTNITLIDQRLSATTQTTGRVLPHDALEILLWDPCAKHKVCLSAASVPVAAADLDSKMMLRCLDLFMQEAHPYVKGLIFDGASQHHIIRRFLGGVPSVEDKRLADSLGLKFFAKLAYHPLPEHGLPRLPVQLVTYGDESIFGLPAVCSLAQ</sequence>
<gene>
    <name evidence="1" type="ORF">CCMP2556_LOCUS14632</name>
    <name evidence="2" type="ORF">CCMP2556_LOCUS15024</name>
</gene>